<keyword evidence="2" id="KW-0176">Collagen</keyword>
<dbReference type="Proteomes" id="UP001140949">
    <property type="component" value="Unassembled WGS sequence"/>
</dbReference>
<proteinExistence type="predicted"/>
<protein>
    <submittedName>
        <fullName evidence="2">Collagen alpha-1(I) chain-like</fullName>
    </submittedName>
</protein>
<gene>
    <name evidence="2" type="ORF">M6B38_397405</name>
</gene>
<evidence type="ECO:0000313" key="3">
    <source>
        <dbReference type="Proteomes" id="UP001140949"/>
    </source>
</evidence>
<evidence type="ECO:0000313" key="2">
    <source>
        <dbReference type="EMBL" id="KAJ6820583.1"/>
    </source>
</evidence>
<feature type="compositionally biased region" description="Basic and acidic residues" evidence="1">
    <location>
        <begin position="76"/>
        <end position="86"/>
    </location>
</feature>
<reference evidence="2" key="1">
    <citation type="journal article" date="2023" name="GigaByte">
        <title>Genome assembly of the bearded iris, Iris pallida Lam.</title>
        <authorList>
            <person name="Bruccoleri R.E."/>
            <person name="Oakeley E.J."/>
            <person name="Faust A.M.E."/>
            <person name="Altorfer M."/>
            <person name="Dessus-Babus S."/>
            <person name="Burckhardt D."/>
            <person name="Oertli M."/>
            <person name="Naumann U."/>
            <person name="Petersen F."/>
            <person name="Wong J."/>
        </authorList>
    </citation>
    <scope>NUCLEOTIDE SEQUENCE</scope>
    <source>
        <strain evidence="2">GSM-AAB239-AS_SAM_17_03QT</strain>
    </source>
</reference>
<accession>A0AAX6FWL5</accession>
<comment type="caution">
    <text evidence="2">The sequence shown here is derived from an EMBL/GenBank/DDBJ whole genome shotgun (WGS) entry which is preliminary data.</text>
</comment>
<dbReference type="AlphaFoldDB" id="A0AAX6FWL5"/>
<keyword evidence="3" id="KW-1185">Reference proteome</keyword>
<dbReference type="EMBL" id="JANAVB010025533">
    <property type="protein sequence ID" value="KAJ6820583.1"/>
    <property type="molecule type" value="Genomic_DNA"/>
</dbReference>
<sequence length="86" mass="9326">MPERVGGSRPPRWHGVLAREGRRSSGRRRRRRRRREADGSSAKVRTAAAHHPRPRGLASAAALDTLGSFGVGRPGTTERDSSSESG</sequence>
<feature type="region of interest" description="Disordered" evidence="1">
    <location>
        <begin position="1"/>
        <end position="86"/>
    </location>
</feature>
<reference evidence="2" key="2">
    <citation type="submission" date="2023-04" db="EMBL/GenBank/DDBJ databases">
        <authorList>
            <person name="Bruccoleri R.E."/>
            <person name="Oakeley E.J."/>
            <person name="Faust A.-M."/>
            <person name="Dessus-Babus S."/>
            <person name="Altorfer M."/>
            <person name="Burckhardt D."/>
            <person name="Oertli M."/>
            <person name="Naumann U."/>
            <person name="Petersen F."/>
            <person name="Wong J."/>
        </authorList>
    </citation>
    <scope>NUCLEOTIDE SEQUENCE</scope>
    <source>
        <strain evidence="2">GSM-AAB239-AS_SAM_17_03QT</strain>
        <tissue evidence="2">Leaf</tissue>
    </source>
</reference>
<evidence type="ECO:0000256" key="1">
    <source>
        <dbReference type="SAM" id="MobiDB-lite"/>
    </source>
</evidence>
<organism evidence="2 3">
    <name type="scientific">Iris pallida</name>
    <name type="common">Sweet iris</name>
    <dbReference type="NCBI Taxonomy" id="29817"/>
    <lineage>
        <taxon>Eukaryota</taxon>
        <taxon>Viridiplantae</taxon>
        <taxon>Streptophyta</taxon>
        <taxon>Embryophyta</taxon>
        <taxon>Tracheophyta</taxon>
        <taxon>Spermatophyta</taxon>
        <taxon>Magnoliopsida</taxon>
        <taxon>Liliopsida</taxon>
        <taxon>Asparagales</taxon>
        <taxon>Iridaceae</taxon>
        <taxon>Iridoideae</taxon>
        <taxon>Irideae</taxon>
        <taxon>Iris</taxon>
    </lineage>
</organism>
<name>A0AAX6FWL5_IRIPA</name>
<feature type="compositionally biased region" description="Basic residues" evidence="1">
    <location>
        <begin position="24"/>
        <end position="34"/>
    </location>
</feature>